<protein>
    <recommendedName>
        <fullName evidence="4">Ig-like domain-containing protein</fullName>
    </recommendedName>
</protein>
<dbReference type="Proteomes" id="UP000248198">
    <property type="component" value="Unassembled WGS sequence"/>
</dbReference>
<feature type="chain" id="PRO_5016346378" description="Ig-like domain-containing protein" evidence="1">
    <location>
        <begin position="26"/>
        <end position="131"/>
    </location>
</feature>
<gene>
    <name evidence="2" type="ORF">B0O44_106241</name>
</gene>
<dbReference type="EMBL" id="QKLU01000006">
    <property type="protein sequence ID" value="PYF72586.1"/>
    <property type="molecule type" value="Genomic_DNA"/>
</dbReference>
<accession>A0A318UDK5</accession>
<evidence type="ECO:0000256" key="1">
    <source>
        <dbReference type="SAM" id="SignalP"/>
    </source>
</evidence>
<organism evidence="2 3">
    <name type="scientific">Pedobacter nutrimenti</name>
    <dbReference type="NCBI Taxonomy" id="1241337"/>
    <lineage>
        <taxon>Bacteria</taxon>
        <taxon>Pseudomonadati</taxon>
        <taxon>Bacteroidota</taxon>
        <taxon>Sphingobacteriia</taxon>
        <taxon>Sphingobacteriales</taxon>
        <taxon>Sphingobacteriaceae</taxon>
        <taxon>Pedobacter</taxon>
    </lineage>
</organism>
<evidence type="ECO:0008006" key="4">
    <source>
        <dbReference type="Google" id="ProtNLM"/>
    </source>
</evidence>
<keyword evidence="3" id="KW-1185">Reference proteome</keyword>
<comment type="caution">
    <text evidence="2">The sequence shown here is derived from an EMBL/GenBank/DDBJ whole genome shotgun (WGS) entry which is preliminary data.</text>
</comment>
<feature type="signal peptide" evidence="1">
    <location>
        <begin position="1"/>
        <end position="25"/>
    </location>
</feature>
<keyword evidence="1" id="KW-0732">Signal</keyword>
<name>A0A318UDK5_9SPHI</name>
<reference evidence="2 3" key="1">
    <citation type="submission" date="2018-06" db="EMBL/GenBank/DDBJ databases">
        <title>Genomic Encyclopedia of Archaeal and Bacterial Type Strains, Phase II (KMG-II): from individual species to whole genera.</title>
        <authorList>
            <person name="Goeker M."/>
        </authorList>
    </citation>
    <scope>NUCLEOTIDE SEQUENCE [LARGE SCALE GENOMIC DNA]</scope>
    <source>
        <strain evidence="2 3">DSM 27372</strain>
    </source>
</reference>
<evidence type="ECO:0000313" key="2">
    <source>
        <dbReference type="EMBL" id="PYF72586.1"/>
    </source>
</evidence>
<evidence type="ECO:0000313" key="3">
    <source>
        <dbReference type="Proteomes" id="UP000248198"/>
    </source>
</evidence>
<sequence length="131" mass="13784">MKKTALTLCSLVFICALSGFSPAEKSVLKPTALKAAKVVFGSISGPTMISAAGGPYTYTATGLTYNSSDPYVLWICGDPVKNEQIFAEVNPDGSCTLDIYGSSFTTRGSMTLTIQDSNGNTVASYPIYVTN</sequence>
<proteinExistence type="predicted"/>
<dbReference type="AlphaFoldDB" id="A0A318UDK5"/>